<evidence type="ECO:0000313" key="2">
    <source>
        <dbReference type="EMBL" id="GJT04988.1"/>
    </source>
</evidence>
<evidence type="ECO:0008006" key="4">
    <source>
        <dbReference type="Google" id="ProtNLM"/>
    </source>
</evidence>
<organism evidence="2 3">
    <name type="scientific">Tanacetum coccineum</name>
    <dbReference type="NCBI Taxonomy" id="301880"/>
    <lineage>
        <taxon>Eukaryota</taxon>
        <taxon>Viridiplantae</taxon>
        <taxon>Streptophyta</taxon>
        <taxon>Embryophyta</taxon>
        <taxon>Tracheophyta</taxon>
        <taxon>Spermatophyta</taxon>
        <taxon>Magnoliopsida</taxon>
        <taxon>eudicotyledons</taxon>
        <taxon>Gunneridae</taxon>
        <taxon>Pentapetalae</taxon>
        <taxon>asterids</taxon>
        <taxon>campanulids</taxon>
        <taxon>Asterales</taxon>
        <taxon>Asteraceae</taxon>
        <taxon>Asteroideae</taxon>
        <taxon>Anthemideae</taxon>
        <taxon>Anthemidinae</taxon>
        <taxon>Tanacetum</taxon>
    </lineage>
</organism>
<keyword evidence="3" id="KW-1185">Reference proteome</keyword>
<sequence>MPMGPSSFDVILGIDQLSKYHAVIVRGEEIVRIPHGDEILIIQGSGQSQTGCFRTLCLSDESLVILLEAIQADDKLHFVEGAVVLWTDRYAVETKAAPHCHRTCDDGVWIRWKENDGKLMVDFSLDLRASIDNGISVQMFTTTFKGIQPNKDDRGRRRKDWVSYGGRSILFHPYAERIKELSCYTLEDDGGGLSRSKRAERGNILGRNSNKNQK</sequence>
<gene>
    <name evidence="2" type="ORF">Tco_0839450</name>
</gene>
<dbReference type="Proteomes" id="UP001151760">
    <property type="component" value="Unassembled WGS sequence"/>
</dbReference>
<comment type="caution">
    <text evidence="2">The sequence shown here is derived from an EMBL/GenBank/DDBJ whole genome shotgun (WGS) entry which is preliminary data.</text>
</comment>
<accession>A0ABQ5ARH7</accession>
<evidence type="ECO:0000256" key="1">
    <source>
        <dbReference type="SAM" id="MobiDB-lite"/>
    </source>
</evidence>
<proteinExistence type="predicted"/>
<evidence type="ECO:0000313" key="3">
    <source>
        <dbReference type="Proteomes" id="UP001151760"/>
    </source>
</evidence>
<feature type="region of interest" description="Disordered" evidence="1">
    <location>
        <begin position="188"/>
        <end position="214"/>
    </location>
</feature>
<reference evidence="2" key="2">
    <citation type="submission" date="2022-01" db="EMBL/GenBank/DDBJ databases">
        <authorList>
            <person name="Yamashiro T."/>
            <person name="Shiraishi A."/>
            <person name="Satake H."/>
            <person name="Nakayama K."/>
        </authorList>
    </citation>
    <scope>NUCLEOTIDE SEQUENCE</scope>
</reference>
<name>A0ABQ5ARH7_9ASTR</name>
<protein>
    <recommendedName>
        <fullName evidence="4">Reverse transcriptase domain-containing protein</fullName>
    </recommendedName>
</protein>
<dbReference type="EMBL" id="BQNB010012551">
    <property type="protein sequence ID" value="GJT04988.1"/>
    <property type="molecule type" value="Genomic_DNA"/>
</dbReference>
<reference evidence="2" key="1">
    <citation type="journal article" date="2022" name="Int. J. Mol. Sci.">
        <title>Draft Genome of Tanacetum Coccineum: Genomic Comparison of Closely Related Tanacetum-Family Plants.</title>
        <authorList>
            <person name="Yamashiro T."/>
            <person name="Shiraishi A."/>
            <person name="Nakayama K."/>
            <person name="Satake H."/>
        </authorList>
    </citation>
    <scope>NUCLEOTIDE SEQUENCE</scope>
</reference>